<reference evidence="3" key="1">
    <citation type="submission" date="2022-10" db="EMBL/GenBank/DDBJ databases">
        <title>Genomics discovery of giant fungal viruses from subsurface oceanic crustal fluids.</title>
        <authorList>
            <person name="Bhattacharjee A.S."/>
            <person name="Schulz F."/>
            <person name="Woyke T."/>
            <person name="Orcutt B.N."/>
            <person name="Matinez Martinez J."/>
        </authorList>
    </citation>
    <scope>NUCLEOTIDE SEQUENCE</scope>
    <source>
        <strain evidence="3">VSAG1.JdFR</strain>
        <strain evidence="4">VSAG8.JdFR</strain>
    </source>
</reference>
<dbReference type="Pfam" id="PF00535">
    <property type="entry name" value="Glycos_transf_2"/>
    <property type="match status" value="1"/>
</dbReference>
<protein>
    <submittedName>
        <fullName evidence="3">Glycotransferase domain-containing protein</fullName>
    </submittedName>
</protein>
<dbReference type="PANTHER" id="PTHR22916">
    <property type="entry name" value="GLYCOSYLTRANSFERASE"/>
    <property type="match status" value="1"/>
</dbReference>
<dbReference type="PANTHER" id="PTHR22916:SF3">
    <property type="entry name" value="UDP-GLCNAC:BETAGAL BETA-1,3-N-ACETYLGLUCOSAMINYLTRANSFERASE-LIKE PROTEIN 1"/>
    <property type="match status" value="1"/>
</dbReference>
<feature type="domain" description="Glycosyltransferase 2-like" evidence="2">
    <location>
        <begin position="17"/>
        <end position="139"/>
    </location>
</feature>
<dbReference type="GO" id="GO:0016758">
    <property type="term" value="F:hexosyltransferase activity"/>
    <property type="evidence" value="ECO:0007669"/>
    <property type="project" value="UniProtKB-ARBA"/>
</dbReference>
<evidence type="ECO:0000259" key="2">
    <source>
        <dbReference type="Pfam" id="PF00535"/>
    </source>
</evidence>
<feature type="region of interest" description="Disordered" evidence="1">
    <location>
        <begin position="345"/>
        <end position="379"/>
    </location>
</feature>
<dbReference type="SUPFAM" id="SSF53448">
    <property type="entry name" value="Nucleotide-diphospho-sugar transferases"/>
    <property type="match status" value="1"/>
</dbReference>
<dbReference type="InterPro" id="IPR029044">
    <property type="entry name" value="Nucleotide-diphossugar_trans"/>
</dbReference>
<dbReference type="Gene3D" id="3.90.550.10">
    <property type="entry name" value="Spore Coat Polysaccharide Biosynthesis Protein SpsA, Chain A"/>
    <property type="match status" value="1"/>
</dbReference>
<evidence type="ECO:0000313" key="3">
    <source>
        <dbReference type="EMBL" id="UZT28833.1"/>
    </source>
</evidence>
<feature type="compositionally biased region" description="Basic and acidic residues" evidence="1">
    <location>
        <begin position="345"/>
        <end position="368"/>
    </location>
</feature>
<evidence type="ECO:0000256" key="1">
    <source>
        <dbReference type="SAM" id="MobiDB-lite"/>
    </source>
</evidence>
<dbReference type="CDD" id="cd00761">
    <property type="entry name" value="Glyco_tranf_GTA_type"/>
    <property type="match status" value="1"/>
</dbReference>
<organism evidence="3">
    <name type="scientific">Nucleocytoviricota sp</name>
    <dbReference type="NCBI Taxonomy" id="2809609"/>
    <lineage>
        <taxon>Viruses</taxon>
        <taxon>Varidnaviria</taxon>
        <taxon>Bamfordvirae</taxon>
        <taxon>Nucleocytoviricota</taxon>
    </lineage>
</organism>
<evidence type="ECO:0000313" key="4">
    <source>
        <dbReference type="EMBL" id="UZT29151.1"/>
    </source>
</evidence>
<feature type="compositionally biased region" description="Low complexity" evidence="1">
    <location>
        <begin position="370"/>
        <end position="379"/>
    </location>
</feature>
<name>A0A9E8G3V2_9VIRU</name>
<sequence length="379" mass="44391">MGKKSKSNIKKELPFVSVCTPTFNRRPFIPYAIKCFLHQDYPLDRMEWIIIDDGSDKVEDLFKDVPNVKYFYYDEKMPLGKKRNIMHKKSKGDIIVYMDDDDYYPQQRVSHAVEMLQSHPKALCAGSSEIYIWFKHIQKMYQFGPYGPNHATAGTFAFKRELLKDHAYEEHAALAEEKAFLKNYTVPFVQLEPKKVILVFSHNQNTFDKKKLLANGDNKFQKPCDRTVDEFVKEPELKDFYMNKIDDLLANYAPGDPENKPDVLKQIKEIEAERAKMMQQQQQNGGQIMVSREGQQVPLKNDEIVGILQGQQKQLIEQQEQLKKLVEQLEIRDNIIMQLKGKVEELEKENSETKEYTENYDSSKKENEEQNTIIEITEK</sequence>
<proteinExistence type="predicted"/>
<accession>A0A9E8G3V2</accession>
<dbReference type="EMBL" id="OP765507">
    <property type="protein sequence ID" value="UZT28833.1"/>
    <property type="molecule type" value="Genomic_DNA"/>
</dbReference>
<dbReference type="InterPro" id="IPR001173">
    <property type="entry name" value="Glyco_trans_2-like"/>
</dbReference>
<dbReference type="EMBL" id="OP765584">
    <property type="protein sequence ID" value="UZT29151.1"/>
    <property type="molecule type" value="Genomic_DNA"/>
</dbReference>